<keyword evidence="4" id="KW-0963">Cytoplasm</keyword>
<evidence type="ECO:0000259" key="7">
    <source>
        <dbReference type="Pfam" id="PF01138"/>
    </source>
</evidence>
<dbReference type="InterPro" id="IPR001247">
    <property type="entry name" value="ExoRNase_PH_dom1"/>
</dbReference>
<accession>A0A0A1U0S2</accession>
<dbReference type="InterPro" id="IPR050590">
    <property type="entry name" value="Exosome_comp_Rrp42_subfam"/>
</dbReference>
<dbReference type="InterPro" id="IPR020568">
    <property type="entry name" value="Ribosomal_Su5_D2-typ_SF"/>
</dbReference>
<feature type="domain" description="Exoribonuclease phosphorolytic" evidence="7">
    <location>
        <begin position="29"/>
        <end position="155"/>
    </location>
</feature>
<dbReference type="GeneID" id="14885063"/>
<dbReference type="GO" id="GO:0000176">
    <property type="term" value="C:nuclear exosome (RNase complex)"/>
    <property type="evidence" value="ECO:0007669"/>
    <property type="project" value="TreeGrafter"/>
</dbReference>
<dbReference type="AlphaFoldDB" id="A0A0A1U0S2"/>
<keyword evidence="10" id="KW-1185">Reference proteome</keyword>
<dbReference type="GO" id="GO:0005730">
    <property type="term" value="C:nucleolus"/>
    <property type="evidence" value="ECO:0007669"/>
    <property type="project" value="UniProtKB-SubCell"/>
</dbReference>
<dbReference type="InterPro" id="IPR036345">
    <property type="entry name" value="ExoRNase_PH_dom2_sf"/>
</dbReference>
<dbReference type="SUPFAM" id="SSF54211">
    <property type="entry name" value="Ribosomal protein S5 domain 2-like"/>
    <property type="match status" value="1"/>
</dbReference>
<dbReference type="Pfam" id="PF01138">
    <property type="entry name" value="RNase_PH"/>
    <property type="match status" value="1"/>
</dbReference>
<evidence type="ECO:0000256" key="4">
    <source>
        <dbReference type="ARBA" id="ARBA00022490"/>
    </source>
</evidence>
<name>A0A0A1U0S2_ENTIV</name>
<keyword evidence="5" id="KW-0271">Exosome</keyword>
<dbReference type="GO" id="GO:0016075">
    <property type="term" value="P:rRNA catabolic process"/>
    <property type="evidence" value="ECO:0007669"/>
    <property type="project" value="TreeGrafter"/>
</dbReference>
<dbReference type="InterPro" id="IPR015847">
    <property type="entry name" value="ExoRNase_PH_dom2"/>
</dbReference>
<evidence type="ECO:0000256" key="5">
    <source>
        <dbReference type="ARBA" id="ARBA00022835"/>
    </source>
</evidence>
<dbReference type="InterPro" id="IPR027408">
    <property type="entry name" value="PNPase/RNase_PH_dom_sf"/>
</dbReference>
<dbReference type="GO" id="GO:0034475">
    <property type="term" value="P:U4 snRNA 3'-end processing"/>
    <property type="evidence" value="ECO:0007669"/>
    <property type="project" value="TreeGrafter"/>
</dbReference>
<feature type="domain" description="Exoribonuclease phosphorolytic" evidence="8">
    <location>
        <begin position="186"/>
        <end position="249"/>
    </location>
</feature>
<comment type="subcellular location">
    <subcellularLocation>
        <location evidence="1">Cytoplasm</location>
    </subcellularLocation>
    <subcellularLocation>
        <location evidence="2">Nucleus</location>
        <location evidence="2">Nucleolus</location>
    </subcellularLocation>
</comment>
<dbReference type="EMBL" id="KB207015">
    <property type="protein sequence ID" value="ELP86133.1"/>
    <property type="molecule type" value="Genomic_DNA"/>
</dbReference>
<evidence type="ECO:0000313" key="9">
    <source>
        <dbReference type="EMBL" id="ELP86133.1"/>
    </source>
</evidence>
<dbReference type="GO" id="GO:0035925">
    <property type="term" value="F:mRNA 3'-UTR AU-rich region binding"/>
    <property type="evidence" value="ECO:0007669"/>
    <property type="project" value="TreeGrafter"/>
</dbReference>
<evidence type="ECO:0000256" key="3">
    <source>
        <dbReference type="ARBA" id="ARBA00006678"/>
    </source>
</evidence>
<dbReference type="CDD" id="cd11367">
    <property type="entry name" value="RNase_PH_RRP42"/>
    <property type="match status" value="1"/>
</dbReference>
<organism evidence="9 10">
    <name type="scientific">Entamoeba invadens IP1</name>
    <dbReference type="NCBI Taxonomy" id="370355"/>
    <lineage>
        <taxon>Eukaryota</taxon>
        <taxon>Amoebozoa</taxon>
        <taxon>Evosea</taxon>
        <taxon>Archamoebae</taxon>
        <taxon>Mastigamoebida</taxon>
        <taxon>Entamoebidae</taxon>
        <taxon>Entamoeba</taxon>
    </lineage>
</organism>
<evidence type="ECO:0000313" key="10">
    <source>
        <dbReference type="Proteomes" id="UP000014680"/>
    </source>
</evidence>
<dbReference type="PANTHER" id="PTHR11097:SF8">
    <property type="entry name" value="EXOSOME COMPLEX COMPONENT RRP42"/>
    <property type="match status" value="1"/>
</dbReference>
<dbReference type="GO" id="GO:0071028">
    <property type="term" value="P:nuclear mRNA surveillance"/>
    <property type="evidence" value="ECO:0007669"/>
    <property type="project" value="TreeGrafter"/>
</dbReference>
<evidence type="ECO:0000256" key="1">
    <source>
        <dbReference type="ARBA" id="ARBA00004496"/>
    </source>
</evidence>
<dbReference type="GO" id="GO:0000177">
    <property type="term" value="C:cytoplasmic exosome (RNase complex)"/>
    <property type="evidence" value="ECO:0007669"/>
    <property type="project" value="TreeGrafter"/>
</dbReference>
<keyword evidence="9" id="KW-0269">Exonuclease</keyword>
<dbReference type="VEuPathDB" id="AmoebaDB:EIN_327900"/>
<dbReference type="GO" id="GO:0000467">
    <property type="term" value="P:exonucleolytic trimming to generate mature 3'-end of 5.8S rRNA from tricistronic rRNA transcript (SSU-rRNA, 5.8S rRNA, LSU-rRNA)"/>
    <property type="evidence" value="ECO:0007669"/>
    <property type="project" value="TreeGrafter"/>
</dbReference>
<dbReference type="Pfam" id="PF03725">
    <property type="entry name" value="RNase_PH_C"/>
    <property type="match status" value="1"/>
</dbReference>
<reference evidence="9 10" key="1">
    <citation type="submission" date="2012-10" db="EMBL/GenBank/DDBJ databases">
        <authorList>
            <person name="Zafar N."/>
            <person name="Inman J."/>
            <person name="Hall N."/>
            <person name="Lorenzi H."/>
            <person name="Caler E."/>
        </authorList>
    </citation>
    <scope>NUCLEOTIDE SEQUENCE [LARGE SCALE GENOMIC DNA]</scope>
    <source>
        <strain evidence="9 10">IP1</strain>
    </source>
</reference>
<dbReference type="GO" id="GO:0034473">
    <property type="term" value="P:U1 snRNA 3'-end processing"/>
    <property type="evidence" value="ECO:0007669"/>
    <property type="project" value="TreeGrafter"/>
</dbReference>
<dbReference type="GO" id="GO:0071035">
    <property type="term" value="P:nuclear polyadenylation-dependent rRNA catabolic process"/>
    <property type="evidence" value="ECO:0007669"/>
    <property type="project" value="TreeGrafter"/>
</dbReference>
<gene>
    <name evidence="9" type="ORF">EIN_327900</name>
</gene>
<protein>
    <recommendedName>
        <fullName evidence="6">Ribosomal RNA-processing protein 42</fullName>
    </recommendedName>
</protein>
<dbReference type="Gene3D" id="3.30.230.70">
    <property type="entry name" value="GHMP Kinase, N-terminal domain"/>
    <property type="match status" value="1"/>
</dbReference>
<keyword evidence="9" id="KW-0540">Nuclease</keyword>
<dbReference type="SUPFAM" id="SSF55666">
    <property type="entry name" value="Ribonuclease PH domain 2-like"/>
    <property type="match status" value="1"/>
</dbReference>
<evidence type="ECO:0000259" key="8">
    <source>
        <dbReference type="Pfam" id="PF03725"/>
    </source>
</evidence>
<dbReference type="Proteomes" id="UP000014680">
    <property type="component" value="Unassembled WGS sequence"/>
</dbReference>
<dbReference type="OMA" id="YNTRIPK"/>
<dbReference type="GO" id="GO:0004527">
    <property type="term" value="F:exonuclease activity"/>
    <property type="evidence" value="ECO:0007669"/>
    <property type="project" value="UniProtKB-KW"/>
</dbReference>
<evidence type="ECO:0000256" key="6">
    <source>
        <dbReference type="ARBA" id="ARBA00042523"/>
    </source>
</evidence>
<sequence length="265" mass="28881">MYALSTSEVEFIKEGVSVNVRTDGRSVLQFREFRCERDVIDQANGSVRFFLGRTEVVVGIKCELEEPQATSSNEGRYTVLVRKSGADNVRDVSIEQMITVSLENAGKEMLKKLCVSPGKLCWVVYVDAIVVEDDGNVMDCVSLAVRAALLSTLIPVVTVISGDAEEVQIDINKDNVQFIHFEPSALPVCVSLVLLDEVYVVDPSHTEEMCSGGVLTTAVTESGLVCGIQKGGVGSFKVNVLYDMVMQAQTIGLKVIHDLDDILID</sequence>
<dbReference type="OrthoDB" id="272245at2759"/>
<dbReference type="GO" id="GO:0034476">
    <property type="term" value="P:U5 snRNA 3'-end processing"/>
    <property type="evidence" value="ECO:0007669"/>
    <property type="project" value="TreeGrafter"/>
</dbReference>
<dbReference type="KEGG" id="eiv:EIN_327900"/>
<dbReference type="RefSeq" id="XP_004185479.1">
    <property type="nucleotide sequence ID" value="XM_004185431.1"/>
</dbReference>
<keyword evidence="9" id="KW-0378">Hydrolase</keyword>
<proteinExistence type="inferred from homology"/>
<dbReference type="GO" id="GO:0071038">
    <property type="term" value="P:TRAMP-dependent tRNA surveillance pathway"/>
    <property type="evidence" value="ECO:0007669"/>
    <property type="project" value="TreeGrafter"/>
</dbReference>
<dbReference type="PANTHER" id="PTHR11097">
    <property type="entry name" value="EXOSOME COMPLEX EXONUCLEASE RIBOSOMAL RNA PROCESSING PROTEIN"/>
    <property type="match status" value="1"/>
</dbReference>
<comment type="similarity">
    <text evidence="3">Belongs to the RNase PH family.</text>
</comment>
<evidence type="ECO:0000256" key="2">
    <source>
        <dbReference type="ARBA" id="ARBA00004604"/>
    </source>
</evidence>